<evidence type="ECO:0000313" key="1">
    <source>
        <dbReference type="EMBL" id="EDP97119.1"/>
    </source>
</evidence>
<comment type="caution">
    <text evidence="1">The sequence shown here is derived from an EMBL/GenBank/DDBJ whole genome shotgun (WGS) entry which is preliminary data.</text>
</comment>
<accession>A9DN60</accession>
<dbReference type="AlphaFoldDB" id="A9DN60"/>
<sequence length="146" mass="17271">MEEYYFNLNLRNHTDEQLFHVELVNKPRQFAVMGKVDGYKQFWSGRYTITEIEFYIANFDIASQNIKIDEVIFEEMTSQKTVIRINCSDTDSDEIHRIPYNQVRLGVYKTELVVKMYNKENGSDSYLPFARLENFGGHICKSKITF</sequence>
<dbReference type="STRING" id="391587.KAOT1_18192"/>
<dbReference type="HOGENOM" id="CLU_1774976_0_0_10"/>
<organism evidence="1 2">
    <name type="scientific">Kordia algicida OT-1</name>
    <dbReference type="NCBI Taxonomy" id="391587"/>
    <lineage>
        <taxon>Bacteria</taxon>
        <taxon>Pseudomonadati</taxon>
        <taxon>Bacteroidota</taxon>
        <taxon>Flavobacteriia</taxon>
        <taxon>Flavobacteriales</taxon>
        <taxon>Flavobacteriaceae</taxon>
        <taxon>Kordia</taxon>
    </lineage>
</organism>
<dbReference type="RefSeq" id="WP_007096172.1">
    <property type="nucleotide sequence ID" value="NZ_CP142125.1"/>
</dbReference>
<keyword evidence="2" id="KW-1185">Reference proteome</keyword>
<dbReference type="EMBL" id="ABIB01000002">
    <property type="protein sequence ID" value="EDP97119.1"/>
    <property type="molecule type" value="Genomic_DNA"/>
</dbReference>
<reference evidence="1 2" key="1">
    <citation type="journal article" date="2011" name="J. Bacteriol.">
        <title>Genome sequence of the algicidal bacterium Kordia algicida OT-1.</title>
        <authorList>
            <person name="Lee H.S."/>
            <person name="Kang S.G."/>
            <person name="Kwon K.K."/>
            <person name="Lee J.H."/>
            <person name="Kim S.J."/>
        </authorList>
    </citation>
    <scope>NUCLEOTIDE SEQUENCE [LARGE SCALE GENOMIC DNA]</scope>
    <source>
        <strain evidence="1 2">OT-1</strain>
    </source>
</reference>
<proteinExistence type="predicted"/>
<dbReference type="Proteomes" id="UP000002945">
    <property type="component" value="Unassembled WGS sequence"/>
</dbReference>
<gene>
    <name evidence="1" type="ORF">KAOT1_18192</name>
</gene>
<protein>
    <submittedName>
        <fullName evidence="1">Uncharacterized protein</fullName>
    </submittedName>
</protein>
<evidence type="ECO:0000313" key="2">
    <source>
        <dbReference type="Proteomes" id="UP000002945"/>
    </source>
</evidence>
<name>A9DN60_9FLAO</name>